<feature type="signal peptide" evidence="1">
    <location>
        <begin position="1"/>
        <end position="23"/>
    </location>
</feature>
<dbReference type="KEGG" id="aup:AsAng_0061240"/>
<name>A0A916DX32_9BACT</name>
<organism evidence="2 3">
    <name type="scientific">Aureispira anguillae</name>
    <dbReference type="NCBI Taxonomy" id="2864201"/>
    <lineage>
        <taxon>Bacteria</taxon>
        <taxon>Pseudomonadati</taxon>
        <taxon>Bacteroidota</taxon>
        <taxon>Saprospiria</taxon>
        <taxon>Saprospirales</taxon>
        <taxon>Saprospiraceae</taxon>
        <taxon>Aureispira</taxon>
    </lineage>
</organism>
<dbReference type="PROSITE" id="PS51257">
    <property type="entry name" value="PROKAR_LIPOPROTEIN"/>
    <property type="match status" value="1"/>
</dbReference>
<evidence type="ECO:0008006" key="4">
    <source>
        <dbReference type="Google" id="ProtNLM"/>
    </source>
</evidence>
<feature type="chain" id="PRO_5037041739" description="Lipocalin-like domain-containing protein" evidence="1">
    <location>
        <begin position="24"/>
        <end position="126"/>
    </location>
</feature>
<dbReference type="RefSeq" id="WP_264790501.1">
    <property type="nucleotide sequence ID" value="NZ_AP026867.1"/>
</dbReference>
<evidence type="ECO:0000256" key="1">
    <source>
        <dbReference type="SAM" id="SignalP"/>
    </source>
</evidence>
<dbReference type="EMBL" id="AP026867">
    <property type="protein sequence ID" value="BDS15340.1"/>
    <property type="molecule type" value="Genomic_DNA"/>
</dbReference>
<keyword evidence="3" id="KW-1185">Reference proteome</keyword>
<dbReference type="Proteomes" id="UP001060919">
    <property type="component" value="Chromosome"/>
</dbReference>
<gene>
    <name evidence="2" type="ORF">AsAng_0061240</name>
</gene>
<keyword evidence="1" id="KW-0732">Signal</keyword>
<reference evidence="2" key="1">
    <citation type="submission" date="2022-09" db="EMBL/GenBank/DDBJ databases">
        <title>Aureispira anguillicida sp. nov., isolated from Leptocephalus of Japanese eel Anguilla japonica.</title>
        <authorList>
            <person name="Yuasa K."/>
            <person name="Mekata T."/>
            <person name="Ikunari K."/>
        </authorList>
    </citation>
    <scope>NUCLEOTIDE SEQUENCE</scope>
    <source>
        <strain evidence="2">EL160426</strain>
    </source>
</reference>
<proteinExistence type="predicted"/>
<evidence type="ECO:0000313" key="3">
    <source>
        <dbReference type="Proteomes" id="UP001060919"/>
    </source>
</evidence>
<accession>A0A916DX32</accession>
<sequence length="126" mass="14281">MKKRLLLLSCVALFFFITGCKKARQIHLLSAHTWVVADHSTMGTIGDEYTFHDNRLFFQTTGALTIDGQWDTYPITHTPGKNRLDIQSDLGQMQYDILLLTATKLELSQAWNGSISPLKMILVPKK</sequence>
<protein>
    <recommendedName>
        <fullName evidence="4">Lipocalin-like domain-containing protein</fullName>
    </recommendedName>
</protein>
<evidence type="ECO:0000313" key="2">
    <source>
        <dbReference type="EMBL" id="BDS15340.1"/>
    </source>
</evidence>
<dbReference type="AlphaFoldDB" id="A0A916DX32"/>